<feature type="signal peptide" evidence="5">
    <location>
        <begin position="1"/>
        <end position="24"/>
    </location>
</feature>
<dbReference type="Pfam" id="PF05729">
    <property type="entry name" value="NACHT"/>
    <property type="match status" value="1"/>
</dbReference>
<reference evidence="7" key="2">
    <citation type="submission" date="2022-10" db="EMBL/GenBank/DDBJ databases">
        <authorList>
            <consortium name="ENA_rothamsted_submissions"/>
            <consortium name="culmorum"/>
            <person name="King R."/>
        </authorList>
    </citation>
    <scope>NUCLEOTIDE SEQUENCE</scope>
</reference>
<keyword evidence="4" id="KW-0812">Transmembrane</keyword>
<dbReference type="SUPFAM" id="SSF52540">
    <property type="entry name" value="P-loop containing nucleoside triphosphate hydrolases"/>
    <property type="match status" value="1"/>
</dbReference>
<evidence type="ECO:0000259" key="6">
    <source>
        <dbReference type="Pfam" id="PF05729"/>
    </source>
</evidence>
<comment type="subcellular location">
    <subcellularLocation>
        <location evidence="1">Nucleus</location>
    </subcellularLocation>
</comment>
<dbReference type="Proteomes" id="UP001153620">
    <property type="component" value="Chromosome 4"/>
</dbReference>
<protein>
    <recommendedName>
        <fullName evidence="6">NACHT domain-containing protein</fullName>
    </recommendedName>
</protein>
<evidence type="ECO:0000313" key="8">
    <source>
        <dbReference type="Proteomes" id="UP001153620"/>
    </source>
</evidence>
<evidence type="ECO:0000256" key="2">
    <source>
        <dbReference type="ARBA" id="ARBA00023242"/>
    </source>
</evidence>
<feature type="chain" id="PRO_5040322573" description="NACHT domain-containing protein" evidence="5">
    <location>
        <begin position="25"/>
        <end position="2727"/>
    </location>
</feature>
<reference evidence="7" key="1">
    <citation type="submission" date="2022-01" db="EMBL/GenBank/DDBJ databases">
        <authorList>
            <person name="King R."/>
        </authorList>
    </citation>
    <scope>NUCLEOTIDE SEQUENCE</scope>
</reference>
<evidence type="ECO:0000256" key="3">
    <source>
        <dbReference type="SAM" id="MobiDB-lite"/>
    </source>
</evidence>
<feature type="domain" description="NACHT" evidence="6">
    <location>
        <begin position="670"/>
        <end position="819"/>
    </location>
</feature>
<dbReference type="InterPro" id="IPR027417">
    <property type="entry name" value="P-loop_NTPase"/>
</dbReference>
<dbReference type="InterPro" id="IPR052082">
    <property type="entry name" value="Myelin_sheath_structural"/>
</dbReference>
<feature type="region of interest" description="Disordered" evidence="3">
    <location>
        <begin position="59"/>
        <end position="80"/>
    </location>
</feature>
<evidence type="ECO:0000256" key="5">
    <source>
        <dbReference type="SAM" id="SignalP"/>
    </source>
</evidence>
<accession>A0A9N9WYP6</accession>
<dbReference type="Gene3D" id="3.40.50.300">
    <property type="entry name" value="P-loop containing nucleotide triphosphate hydrolases"/>
    <property type="match status" value="1"/>
</dbReference>
<keyword evidence="2" id="KW-0539">Nucleus</keyword>
<dbReference type="EMBL" id="OU895880">
    <property type="protein sequence ID" value="CAG9811261.1"/>
    <property type="molecule type" value="Genomic_DNA"/>
</dbReference>
<dbReference type="GO" id="GO:0043484">
    <property type="term" value="P:regulation of RNA splicing"/>
    <property type="evidence" value="ECO:0007669"/>
    <property type="project" value="TreeGrafter"/>
</dbReference>
<evidence type="ECO:0000256" key="4">
    <source>
        <dbReference type="SAM" id="Phobius"/>
    </source>
</evidence>
<dbReference type="SUPFAM" id="SSF57997">
    <property type="entry name" value="Tropomyosin"/>
    <property type="match status" value="2"/>
</dbReference>
<dbReference type="InterPro" id="IPR007111">
    <property type="entry name" value="NACHT_NTPase"/>
</dbReference>
<proteinExistence type="predicted"/>
<dbReference type="PANTHER" id="PTHR23348">
    <property type="entry name" value="PERIAXIN/AHNAK"/>
    <property type="match status" value="1"/>
</dbReference>
<name>A0A9N9WYP6_9DIPT</name>
<keyword evidence="4" id="KW-0472">Membrane</keyword>
<organism evidence="7 8">
    <name type="scientific">Chironomus riparius</name>
    <dbReference type="NCBI Taxonomy" id="315576"/>
    <lineage>
        <taxon>Eukaryota</taxon>
        <taxon>Metazoa</taxon>
        <taxon>Ecdysozoa</taxon>
        <taxon>Arthropoda</taxon>
        <taxon>Hexapoda</taxon>
        <taxon>Insecta</taxon>
        <taxon>Pterygota</taxon>
        <taxon>Neoptera</taxon>
        <taxon>Endopterygota</taxon>
        <taxon>Diptera</taxon>
        <taxon>Nematocera</taxon>
        <taxon>Chironomoidea</taxon>
        <taxon>Chironomidae</taxon>
        <taxon>Chironominae</taxon>
        <taxon>Chironomus</taxon>
    </lineage>
</organism>
<dbReference type="GO" id="GO:0005634">
    <property type="term" value="C:nucleus"/>
    <property type="evidence" value="ECO:0007669"/>
    <property type="project" value="UniProtKB-SubCell"/>
</dbReference>
<dbReference type="PANTHER" id="PTHR23348:SF16">
    <property type="entry name" value="LEUCINE RICH REPEAT FAMILY PROTEIN"/>
    <property type="match status" value="1"/>
</dbReference>
<feature type="transmembrane region" description="Helical" evidence="4">
    <location>
        <begin position="2705"/>
        <end position="2724"/>
    </location>
</feature>
<evidence type="ECO:0000313" key="7">
    <source>
        <dbReference type="EMBL" id="CAG9811261.1"/>
    </source>
</evidence>
<sequence length="2727" mass="310828">MNFLKFLSIFYLILLTADLGSFQACPNWDPTIMSCSTGFAFSYTTCTCVRVTTTRASTTTRTTTKAPTAAPTSPPTTVDPRKALEPRITTLLNSLTSLQATVNSAVVQDVTCKDLILSDLASNITAIQTLQSSLYNVSFSQVSNTLTSLESSLNAIRSSWTECQARTTTTSTTIEPTTTEDPRNNLIPEIGQLLDFLTEFHDLVNSSIIQNQACKDSLLAKNSSSERHRREQKIKGIIAHEICHYVMRLVYQFEDNPFYENDKQTREEYCQVINYIEDLVSINNDDECDGIISTVFKLYNKVDSSAELIVRPVQIQVQFGDNQAKMIEIEEKFKILFNFCRHRVIPEVENFSIQQRQDIKLLNDFVGILNEISYSEIIFRKGVNADEVFKHQMAIVTTNVPKMLLFNIFDFINTSAFDLLSTQNIFINTQMLKNNFVHKNLKLALEKSRGNLQIFIDCSINFSKSFNFKIFKMKENLKIIFIVDSEKNSKELSKSLEQCDLSHEKVIKNFNWMDLATESQNEQLKVKICFQNCHFLSLSELIEYQESSDMSSLVDENLLNLLINNERINVNPNLIKDQIFEILNQSRNLIQAKVKAKQQNNSWQPIKPKIQTQKSLFEDILQFLSQTLLRRHPASEPEFQNIQLQTEKYEKCEEMQQNQVLERIKNQKYVLISDRAGSGKSWMLKSFTNLLKKHHLIKWTTYVDLKQFINDFKGTKDDVEFANFIADKILKSRNNFEAEIFKKLYKNGKVCILFDGFDEISPDCAEFVSKLCQRFEQNGGNQLWIATRDYFEVDLQEMLSLDTVYKLDDFTEEQAVKLIATSWALHDEKPQNYEIYKDSATELIKRIADKKSITIGHPQFYKMVADITVNDKKLIFDFTMLKMFKKCVDIHYERWSHQKGDLRKDQCIQSSHKTFNFHNVHEFLAMKSLYPDEVEFGDLKLSDLDWNDEEIIACGMLNKVGDYFLFPHETFREYYAAKFIIRIIKKSENLSFEILNYFIEFLTIKNFGVIRMFINDALADEADFLKIESKMSNEFCASLCESKSIVNIFFENLENLLNFVIKIFKNSKNQKLFKQLLFASNKIFLSATTNSSLFINIQNLIIEHFNVNDLIEILSSNKIILSIFGSPLATKDIQIFLNKIDKKIGSKFINKELKLKNEHEHNLLLRIIQVDHQVDNVETLEDIFEIIMKYLNNDEIIKLSKETGLCSRNVFQACIRTGDLIKIKFFWTKLEEIYKSQKIHHEFKKLISHKAVEYSNRCPIQEAAYCSDIKFHETFWELLLKTFNNRQELMDLILQEDTNFGNFIHHQVSQSSDFVVEFTLEKFKELFTNDQYLELLFSKHQSGMNLLQTAAFDSKNIKVHQLLWKIIKNACKSDQEFLKVIQHVDMLGFNLFQIASYQATSEIFKFMLQELESLTTFEEIRKILGNKSWTLFFHSFKLNNSLKYQQYLWTVIRKYLHKSEVLEMMTFVDDNEKYLCTVAARNSKSIADYTWKEIDSFLESDLMDVMVDLVDIRLDLGATELDLTAAELDLTATELDLTDTELDLTATKLDLTATKLDLRATEFDFTATKLDLTATELDLTATKLDLTYTDLNLTATKLDLTAPELDLTATDIDLTATNLDLTATEIDLTATKLDLIAKKLDLTATKLDLTATKLDLTATKLDLTDAKLDLTASELNLTDKKLDLTTTKLDLTAIELDLTATDIDLTAPNLDLTATELDLTDTKLDLTATKHDLTATELDLTATNLDLTDTELDLTATDIDLTATNLDLTATEIDLTATKLDLTATELDLTATELDLTDTKLDLTATEHDLTATKLDLTASELDLTDTELDLTATELDLRASELDLTATELDLTATKLDLRATKLDLTATEIDLTATKLDLRASELDLIATKLDLTASELNLTDKKLDLTTTKLDLTAIELDLTATDIDLTAPNLDLTATELDLTDTKLDLTATKHDLTATELDLTATKLDLTATKLDLTATDLDLTATKLHLTSTDLNLTATKLDLTAPELDLTATDIDLTATNLDLTATEIDLRASELDLTATELDLTATKLDLTATEIDLTATKLDLTATELDLTATKLDLTATEIDLTATKLDLTATKLDLTASELDLTYTDLNLTATKLDLTAPELDLTAPELDLTAPELDLTATNLDLTATEIDLTAPELDLTATDIDLTATNLDLTATEIDLRASELDLTATELDLTATKLDLTATEIDLTATKLDLTATKLDLTASELDLTDTELDLTATKLDLTAPELDLTAPELDLTATELDLTATNLDLAATKLDLTASELNLTDKKLDLTTTNLDLTATELDLTASKLDLTATDLDLTAKMLDLTAIQSSRAFYMNPSSHSHRSYLLTSLKDETRQALLNFSSNVHDCQLRMSFESKLQEFVILFRAIDSQNLMKRVISDEISIKDSNVLFRLSFCDDIEFHRMLWTHISSIDTEDLCKLMLVENIIGNNFAFCILSNDNFEVIKFTFEKFKEIFNNVQYLKIIKSKGYLNRNILEFSIVKSKNIKIIKFLWNILQDSSKDFLNLLKENEENIFQIAAKFSTAEIFGFMINELEIVAKSDEINYFFTKLNHFNENLLQLSAKFNKSQKLHEQIWMSIDKHLNKCQINEAINHTNKLGDNVLYIAVYHNSREIVEFTWTKIKEKIVKKCDQIEYLKKNGHKKCSLYEYSVTDNINNVEVKDFIKELVKDYEKRHFTLILIFIFLLLCVGMFLVLSNL</sequence>
<keyword evidence="8" id="KW-1185">Reference proteome</keyword>
<feature type="compositionally biased region" description="Low complexity" evidence="3">
    <location>
        <begin position="59"/>
        <end position="78"/>
    </location>
</feature>
<keyword evidence="5" id="KW-0732">Signal</keyword>
<keyword evidence="4" id="KW-1133">Transmembrane helix</keyword>
<dbReference type="OrthoDB" id="7739966at2759"/>
<gene>
    <name evidence="7" type="ORF">CHIRRI_LOCUS14070</name>
</gene>
<evidence type="ECO:0000256" key="1">
    <source>
        <dbReference type="ARBA" id="ARBA00004123"/>
    </source>
</evidence>
<dbReference type="GO" id="GO:0043034">
    <property type="term" value="C:costamere"/>
    <property type="evidence" value="ECO:0007669"/>
    <property type="project" value="TreeGrafter"/>
</dbReference>